<protein>
    <submittedName>
        <fullName evidence="1">Uncharacterized protein</fullName>
    </submittedName>
</protein>
<organism evidence="1">
    <name type="scientific">Candidatus Kentrum sp. LPFa</name>
    <dbReference type="NCBI Taxonomy" id="2126335"/>
    <lineage>
        <taxon>Bacteria</taxon>
        <taxon>Pseudomonadati</taxon>
        <taxon>Pseudomonadota</taxon>
        <taxon>Gammaproteobacteria</taxon>
        <taxon>Candidatus Kentrum</taxon>
    </lineage>
</organism>
<proteinExistence type="predicted"/>
<name>A0A450W7B6_9GAMM</name>
<evidence type="ECO:0000313" key="1">
    <source>
        <dbReference type="EMBL" id="VFK12950.1"/>
    </source>
</evidence>
<dbReference type="EMBL" id="CAADFP010000079">
    <property type="protein sequence ID" value="VFK29030.1"/>
    <property type="molecule type" value="Genomic_DNA"/>
</dbReference>
<sequence>MEAHNTILPLPEDITNEWLKDRLQVDSLTDQYLKSYRYIRRRSVPIGFLRHDKAVIKLYLMERETEALPENLVANLETFIRGEIDKGCVNPTQGAGFAILSQGFLSINLWGRGNVLFTHTYTVENSFPELSAKPLEKTGVACTWEIRIMQHEYALWHRYLETGMTLADKKDYLQNFIVGKLY</sequence>
<dbReference type="AlphaFoldDB" id="A0A450W7B6"/>
<accession>A0A450W7B6</accession>
<reference evidence="1" key="1">
    <citation type="submission" date="2019-02" db="EMBL/GenBank/DDBJ databases">
        <authorList>
            <person name="Gruber-Vodicka R. H."/>
            <person name="Seah K. B. B."/>
        </authorList>
    </citation>
    <scope>NUCLEOTIDE SEQUENCE</scope>
    <source>
        <strain evidence="1">BECK_S312</strain>
        <strain evidence="2">BECK_S426</strain>
    </source>
</reference>
<gene>
    <name evidence="1" type="ORF">BECKLPF1236A_GA0070988_100803</name>
    <name evidence="2" type="ORF">BECKLPF1236C_GA0070990_100794</name>
</gene>
<dbReference type="EMBL" id="CAADFM010000080">
    <property type="protein sequence ID" value="VFK12950.1"/>
    <property type="molecule type" value="Genomic_DNA"/>
</dbReference>
<evidence type="ECO:0000313" key="2">
    <source>
        <dbReference type="EMBL" id="VFK29030.1"/>
    </source>
</evidence>